<dbReference type="RefSeq" id="XP_011049020.1">
    <property type="nucleotide sequence ID" value="XM_011050718.1"/>
</dbReference>
<dbReference type="AlphaFoldDB" id="T0S329"/>
<gene>
    <name evidence="1" type="ORF">SJAG_06539</name>
</gene>
<dbReference type="VEuPathDB" id="FungiDB:SJAG_06539"/>
<dbReference type="HOGENOM" id="CLU_1310750_0_0_1"/>
<dbReference type="Proteomes" id="UP000001744">
    <property type="component" value="Unassembled WGS sequence"/>
</dbReference>
<dbReference type="GeneID" id="22831140"/>
<evidence type="ECO:0000313" key="2">
    <source>
        <dbReference type="Proteomes" id="UP000001744"/>
    </source>
</evidence>
<protein>
    <submittedName>
        <fullName evidence="1">Uncharacterized protein</fullName>
    </submittedName>
</protein>
<organism evidence="1 2">
    <name type="scientific">Schizosaccharomyces japonicus (strain yFS275 / FY16936)</name>
    <name type="common">Fission yeast</name>
    <dbReference type="NCBI Taxonomy" id="402676"/>
    <lineage>
        <taxon>Eukaryota</taxon>
        <taxon>Fungi</taxon>
        <taxon>Dikarya</taxon>
        <taxon>Ascomycota</taxon>
        <taxon>Taphrinomycotina</taxon>
        <taxon>Schizosaccharomycetes</taxon>
        <taxon>Schizosaccharomycetales</taxon>
        <taxon>Schizosaccharomycetaceae</taxon>
        <taxon>Schizosaccharomyces</taxon>
    </lineage>
</organism>
<dbReference type="JaponicusDB" id="SJAG_06539"/>
<accession>T0S329</accession>
<dbReference type="EMBL" id="KE651167">
    <property type="protein sequence ID" value="EQC53021.1"/>
    <property type="molecule type" value="Genomic_DNA"/>
</dbReference>
<proteinExistence type="predicted"/>
<keyword evidence="2" id="KW-1185">Reference proteome</keyword>
<reference evidence="1 2" key="1">
    <citation type="journal article" date="2011" name="Science">
        <title>Comparative functional genomics of the fission yeasts.</title>
        <authorList>
            <person name="Rhind N."/>
            <person name="Chen Z."/>
            <person name="Yassour M."/>
            <person name="Thompson D.A."/>
            <person name="Haas B.J."/>
            <person name="Habib N."/>
            <person name="Wapinski I."/>
            <person name="Roy S."/>
            <person name="Lin M.F."/>
            <person name="Heiman D.I."/>
            <person name="Young S.K."/>
            <person name="Furuya K."/>
            <person name="Guo Y."/>
            <person name="Pidoux A."/>
            <person name="Chen H.M."/>
            <person name="Robbertse B."/>
            <person name="Goldberg J.M."/>
            <person name="Aoki K."/>
            <person name="Bayne E.H."/>
            <person name="Berlin A.M."/>
            <person name="Desjardins C.A."/>
            <person name="Dobbs E."/>
            <person name="Dukaj L."/>
            <person name="Fan L."/>
            <person name="FitzGerald M.G."/>
            <person name="French C."/>
            <person name="Gujja S."/>
            <person name="Hansen K."/>
            <person name="Keifenheim D."/>
            <person name="Levin J.Z."/>
            <person name="Mosher R.A."/>
            <person name="Mueller C.A."/>
            <person name="Pfiffner J."/>
            <person name="Priest M."/>
            <person name="Russ C."/>
            <person name="Smialowska A."/>
            <person name="Swoboda P."/>
            <person name="Sykes S.M."/>
            <person name="Vaughn M."/>
            <person name="Vengrova S."/>
            <person name="Yoder R."/>
            <person name="Zeng Q."/>
            <person name="Allshire R."/>
            <person name="Baulcombe D."/>
            <person name="Birren B.W."/>
            <person name="Brown W."/>
            <person name="Ekwall K."/>
            <person name="Kellis M."/>
            <person name="Leatherwood J."/>
            <person name="Levin H."/>
            <person name="Margalit H."/>
            <person name="Martienssen R."/>
            <person name="Nieduszynski C.A."/>
            <person name="Spatafora J.W."/>
            <person name="Friedman N."/>
            <person name="Dalgaard J.Z."/>
            <person name="Baumann P."/>
            <person name="Niki H."/>
            <person name="Regev A."/>
            <person name="Nusbaum C."/>
        </authorList>
    </citation>
    <scope>NUCLEOTIDE SEQUENCE [LARGE SCALE GENOMIC DNA]</scope>
    <source>
        <strain evidence="2">yFS275 / FY16936</strain>
    </source>
</reference>
<sequence length="210" mass="23957">MFRTRTGDSLFTFTPTSYLRRPVTERNNGITVPSRPAMAFFEAVLKTKFLAVNIISHDAFLLNNLTNICVYPAMLATSVVFQDLPTIATSEAPPKYMVLQLLKEFASAINSIPIQNCFLQQQLSFEKMKRRTFSLLQTYSAFLKDYKNPFNRSSFLTSLIFLYNYLLTMGNASGLEMEITNLVYTRLKGLLNADVLDDVLVNEDMLTKRE</sequence>
<name>T0S329_SCHJY</name>
<evidence type="ECO:0000313" key="1">
    <source>
        <dbReference type="EMBL" id="EQC53021.1"/>
    </source>
</evidence>